<dbReference type="AlphaFoldDB" id="A0A673XWP7"/>
<dbReference type="Proteomes" id="UP000472277">
    <property type="component" value="Chromosome 9"/>
</dbReference>
<name>A0A673XWP7_SALTR</name>
<dbReference type="GO" id="GO:0003677">
    <property type="term" value="F:DNA binding"/>
    <property type="evidence" value="ECO:0007669"/>
    <property type="project" value="UniProtKB-KW"/>
</dbReference>
<comment type="subcellular location">
    <subcellularLocation>
        <location evidence="1">Nucleus</location>
    </subcellularLocation>
</comment>
<evidence type="ECO:0000313" key="3">
    <source>
        <dbReference type="Ensembl" id="ENSSTUP00000026277.1"/>
    </source>
</evidence>
<proteinExistence type="predicted"/>
<dbReference type="Gene3D" id="1.10.260.40">
    <property type="entry name" value="lambda repressor-like DNA-binding domains"/>
    <property type="match status" value="1"/>
</dbReference>
<evidence type="ECO:0000313" key="4">
    <source>
        <dbReference type="Proteomes" id="UP000472277"/>
    </source>
</evidence>
<dbReference type="Ensembl" id="ENSSTUT00000027529.1">
    <property type="protein sequence ID" value="ENSSTUP00000026277.1"/>
    <property type="gene ID" value="ENSSTUG00000011433.1"/>
</dbReference>
<keyword evidence="4" id="KW-1185">Reference proteome</keyword>
<reference evidence="3" key="2">
    <citation type="submission" date="2025-09" db="UniProtKB">
        <authorList>
            <consortium name="Ensembl"/>
        </authorList>
    </citation>
    <scope>IDENTIFICATION</scope>
</reference>
<sequence>MPESDWDTVTVLSKKGPTTAQSKLKQVFVLAYLPLYPSLPLSGATGQNKQHMIPKNTAKFDRATGELHHQRLSLEMGKVIQLGRQNQGWTQKDLATVSTFSQTWMNKYKYRKSNSFFIPVMDRLLVYLFRKALKKTDNWILQIWKGYPQQPNHGKD</sequence>
<dbReference type="GO" id="GO:0005634">
    <property type="term" value="C:nucleus"/>
    <property type="evidence" value="ECO:0007669"/>
    <property type="project" value="UniProtKB-SubCell"/>
</dbReference>
<reference evidence="3" key="1">
    <citation type="submission" date="2025-08" db="UniProtKB">
        <authorList>
            <consortium name="Ensembl"/>
        </authorList>
    </citation>
    <scope>IDENTIFICATION</scope>
</reference>
<dbReference type="PANTHER" id="PTHR10245">
    <property type="entry name" value="ENDOTHELIAL DIFFERENTIATION-RELATED FACTOR 1 MULTIPROTEIN BRIDGING FACTOR 1"/>
    <property type="match status" value="1"/>
</dbReference>
<evidence type="ECO:0008006" key="5">
    <source>
        <dbReference type="Google" id="ProtNLM"/>
    </source>
</evidence>
<dbReference type="GeneTree" id="ENSGT00990000211660"/>
<keyword evidence="2" id="KW-0238">DNA-binding</keyword>
<evidence type="ECO:0000256" key="2">
    <source>
        <dbReference type="ARBA" id="ARBA00023125"/>
    </source>
</evidence>
<organism evidence="3 4">
    <name type="scientific">Salmo trutta</name>
    <name type="common">Brown trout</name>
    <dbReference type="NCBI Taxonomy" id="8032"/>
    <lineage>
        <taxon>Eukaryota</taxon>
        <taxon>Metazoa</taxon>
        <taxon>Chordata</taxon>
        <taxon>Craniata</taxon>
        <taxon>Vertebrata</taxon>
        <taxon>Euteleostomi</taxon>
        <taxon>Actinopterygii</taxon>
        <taxon>Neopterygii</taxon>
        <taxon>Teleostei</taxon>
        <taxon>Protacanthopterygii</taxon>
        <taxon>Salmoniformes</taxon>
        <taxon>Salmonidae</taxon>
        <taxon>Salmoninae</taxon>
        <taxon>Salmo</taxon>
    </lineage>
</organism>
<accession>A0A673XWP7</accession>
<dbReference type="InParanoid" id="A0A673XWP7"/>
<dbReference type="InterPro" id="IPR010982">
    <property type="entry name" value="Lambda_DNA-bd_dom_sf"/>
</dbReference>
<dbReference type="PANTHER" id="PTHR10245:SF15">
    <property type="entry name" value="ENDOTHELIAL DIFFERENTIATION-RELATED FACTOR 1"/>
    <property type="match status" value="1"/>
</dbReference>
<dbReference type="SUPFAM" id="SSF47413">
    <property type="entry name" value="lambda repressor-like DNA-binding domains"/>
    <property type="match status" value="1"/>
</dbReference>
<evidence type="ECO:0000256" key="1">
    <source>
        <dbReference type="ARBA" id="ARBA00004123"/>
    </source>
</evidence>
<protein>
    <recommendedName>
        <fullName evidence="5">HTH cro/C1-type domain-containing protein</fullName>
    </recommendedName>
</protein>